<dbReference type="RefSeq" id="XP_007725027.1">
    <property type="nucleotide sequence ID" value="XM_007726837.1"/>
</dbReference>
<feature type="transmembrane region" description="Helical" evidence="12">
    <location>
        <begin position="32"/>
        <end position="50"/>
    </location>
</feature>
<dbReference type="InterPro" id="IPR050173">
    <property type="entry name" value="ABC_transporter_C-like"/>
</dbReference>
<evidence type="ECO:0000256" key="5">
    <source>
        <dbReference type="ARBA" id="ARBA00022692"/>
    </source>
</evidence>
<dbReference type="InterPro" id="IPR017871">
    <property type="entry name" value="ABC_transporter-like_CS"/>
</dbReference>
<dbReference type="GO" id="GO:0005886">
    <property type="term" value="C:plasma membrane"/>
    <property type="evidence" value="ECO:0007669"/>
    <property type="project" value="UniProtKB-SubCell"/>
</dbReference>
<dbReference type="FunFam" id="1.20.1560.10:FF:000055">
    <property type="entry name" value="ABC multidrug transporter (Eurofung)"/>
    <property type="match status" value="1"/>
</dbReference>
<dbReference type="STRING" id="1182541.W9YTH4"/>
<name>W9YTH4_9EURO</name>
<dbReference type="GO" id="GO:0140359">
    <property type="term" value="F:ABC-type transporter activity"/>
    <property type="evidence" value="ECO:0007669"/>
    <property type="project" value="InterPro"/>
</dbReference>
<feature type="transmembrane region" description="Helical" evidence="12">
    <location>
        <begin position="1014"/>
        <end position="1035"/>
    </location>
</feature>
<sequence>MPCTIQVNDVFGPAVSSTCHYGFDFTLLFEEVFLCIVPIVVLTFLVPIRLYQLLPRRPVFSPGNFYYTKLALHICFIIIQLVKLIFLVIPGYVPKTRASIAAQALSFYIAIVLCGLSHFEHLRSVRPSALLSLYFGVSLLLDTVRARTLWTLQNNVPFAVAFSVSLGFQLALFIFESLEKETGYNRSYETLSKETAGNVFTRSLFWWVNPLLLRGFKQVLEIDQLPQMDNELSSPALQRKIWADWSALPAKSPAALFKLLLKEYRYSLFQGMIPRAALSGFTFAQPFLITRVVNFAVDDAVRLDHELGNGLIAATALIYIGLAVSNANTQHKTYRVITRLRASLVSLIYYKTLSVSIPTAQDSSAITLMSTDVERSGTGLRFIHELWASPIDIGLSIYLLERQLGPASAAPGVFFILCSAAGLKVAASMGERQRLWLQSIERRIKATSEMLSSMKEVRMGGLQARLEAELRDLRQKEIESSRKFKNALALIVCLSYTTAVMAPVFSFGIFSLLAQKNGTAPLTTDKGFTSLAVFSLLRGPMATLIDAIAGLVASIGAMQRIGEYLTTESHRDPHGHAMPPSPPPYTPYYPDGPEQGYDAVPLRELGNATSKSGVASDRPLVVATNYSAGWAQDKACVLHDLNFSVMSSSLTLIVGPVGCGKSTLLHAMLGETTVNQGSLTRTFYQAAFASQSPWLVSDTIQKNITGTSMFEEAWYNQVVDACALRDDLDRMPKGDQEPVDAGGSNLSGGQQARVGVARAVYSKQPLILLDDVMSGLDARTENSIFTNLLGPEGLLRKQKTTVIYATNALHRLSAGDHILVLGNDGRLVEQGTYSELTSMEKLAQSGDREPSEFVNVSVEPVDAEMRGLLQTLTTKEVVGNQRRTGDLTVYKYYAQVVGYLNFAIFIALASLFVFALVFPQYIVKWWAQENQRHPNKNLGYYLGGYFALGWVALFALGSACLQLVVRMMPKASSTFHTVLLRTTLDAPLSLFAGNNLGDTINRFSQDLQLIDMELPLALFNTIVELLSCIAQIILIAISAKYIGAAMPAVLVAFFLIQTFYLRTARQLRLLDIEAKGPLFSSFLETLSGLATIRAFGWESEYEQRCQEKLDWSQRPNYLLYCVQRWLNLVLDFVVAGIAIVVITIATKTKGDIDPGLIGVALVNIINFSVSIKALLENWTTLETSIGAVSRIRSFAKDTPSEHKTTEKNNPPPNWPAEGHVAWDHITATWEGKSAPVLEDLFLTVEPGQKLAICGRSGSGKSSLVSALFRLLEPQQGTILIDDVDISTIPRQDVRQRLICVTQAPFLLSASIRDNVDPFKAASDDDILHALAEVQMQEVVDELGGLDALVNGDKMSVGQKQLICLARATLRPGSILVLDEATASLDLATDEQVQKIIRTAFRNHTVITIAHRLQTIVDYDHIAVISDGKLAEYGPPARLLENESSYFAQLYRASAGHTKIERAKSKARSVYRSRSSSKEVIPRLGSLRLPPPLEKTFQDTLDYTASSRRNRDMEGDDDAAFAAASSDYFEGFHEESHEGEQPLISSTIQDVARTFDDPIFSFASQNWTISALTRPSGLMSTPYAGVARLDTVRKQQLERQRRDRECRREQELARSADLDVWADQEGEGSGSSIQEDNDHDQDPHDHHD</sequence>
<dbReference type="PROSITE" id="PS00211">
    <property type="entry name" value="ABC_TRANSPORTER_1"/>
    <property type="match status" value="2"/>
</dbReference>
<evidence type="ECO:0000256" key="11">
    <source>
        <dbReference type="SAM" id="MobiDB-lite"/>
    </source>
</evidence>
<dbReference type="Proteomes" id="UP000019484">
    <property type="component" value="Unassembled WGS sequence"/>
</dbReference>
<dbReference type="CDD" id="cd03244">
    <property type="entry name" value="ABCC_MRP_domain2"/>
    <property type="match status" value="1"/>
</dbReference>
<dbReference type="InterPro" id="IPR011527">
    <property type="entry name" value="ABC1_TM_dom"/>
</dbReference>
<feature type="domain" description="ABC transporter" evidence="13">
    <location>
        <begin position="621"/>
        <end position="849"/>
    </location>
</feature>
<feature type="transmembrane region" description="Helical" evidence="12">
    <location>
        <begin position="892"/>
        <end position="918"/>
    </location>
</feature>
<feature type="compositionally biased region" description="Basic and acidic residues" evidence="11">
    <location>
        <begin position="1599"/>
        <end position="1616"/>
    </location>
</feature>
<feature type="transmembrane region" description="Helical" evidence="12">
    <location>
        <begin position="487"/>
        <end position="513"/>
    </location>
</feature>
<evidence type="ECO:0000256" key="7">
    <source>
        <dbReference type="ARBA" id="ARBA00022840"/>
    </source>
</evidence>
<feature type="domain" description="ABC transporter" evidence="13">
    <location>
        <begin position="1220"/>
        <end position="1451"/>
    </location>
</feature>
<keyword evidence="9 12" id="KW-0472">Membrane</keyword>
<keyword evidence="8 12" id="KW-1133">Transmembrane helix</keyword>
<dbReference type="Pfam" id="PF24357">
    <property type="entry name" value="TMD0_ABC"/>
    <property type="match status" value="1"/>
</dbReference>
<gene>
    <name evidence="15" type="ORF">A1O1_05954</name>
</gene>
<dbReference type="CDD" id="cd18580">
    <property type="entry name" value="ABC_6TM_ABCC_D2"/>
    <property type="match status" value="1"/>
</dbReference>
<feature type="transmembrane region" description="Helical" evidence="12">
    <location>
        <begin position="1125"/>
        <end position="1144"/>
    </location>
</feature>
<dbReference type="OrthoDB" id="6500128at2759"/>
<feature type="transmembrane region" description="Helical" evidence="12">
    <location>
        <begin position="100"/>
        <end position="119"/>
    </location>
</feature>
<feature type="transmembrane region" description="Helical" evidence="12">
    <location>
        <begin position="1041"/>
        <end position="1061"/>
    </location>
</feature>
<evidence type="ECO:0000256" key="2">
    <source>
        <dbReference type="ARBA" id="ARBA00009726"/>
    </source>
</evidence>
<feature type="transmembrane region" description="Helical" evidence="12">
    <location>
        <begin position="156"/>
        <end position="175"/>
    </location>
</feature>
<dbReference type="HOGENOM" id="CLU_000604_27_5_1"/>
<feature type="transmembrane region" description="Helical" evidence="12">
    <location>
        <begin position="938"/>
        <end position="965"/>
    </location>
</feature>
<feature type="domain" description="ABC transmembrane type-1" evidence="14">
    <location>
        <begin position="903"/>
        <end position="1183"/>
    </location>
</feature>
<comment type="similarity">
    <text evidence="2">Belongs to the ABC transporter superfamily. ABCC family. Conjugate transporter (TC 3.A.1.208) subfamily.</text>
</comment>
<feature type="coiled-coil region" evidence="10">
    <location>
        <begin position="437"/>
        <end position="483"/>
    </location>
</feature>
<evidence type="ECO:0000256" key="10">
    <source>
        <dbReference type="SAM" id="Coils"/>
    </source>
</evidence>
<dbReference type="Pfam" id="PF00664">
    <property type="entry name" value="ABC_membrane"/>
    <property type="match status" value="2"/>
</dbReference>
<dbReference type="SUPFAM" id="SSF90123">
    <property type="entry name" value="ABC transporter transmembrane region"/>
    <property type="match status" value="2"/>
</dbReference>
<dbReference type="InterPro" id="IPR044726">
    <property type="entry name" value="ABCC_6TM_D2"/>
</dbReference>
<dbReference type="FunFam" id="1.20.1560.10:FF:000066">
    <property type="entry name" value="ABC multidrug transporter (Eurofung)"/>
    <property type="match status" value="1"/>
</dbReference>
<keyword evidence="10" id="KW-0175">Coiled coil</keyword>
<dbReference type="InterPro" id="IPR027417">
    <property type="entry name" value="P-loop_NTPase"/>
</dbReference>
<dbReference type="Gene3D" id="3.40.50.300">
    <property type="entry name" value="P-loop containing nucleotide triphosphate hydrolases"/>
    <property type="match status" value="2"/>
</dbReference>
<evidence type="ECO:0000256" key="4">
    <source>
        <dbReference type="ARBA" id="ARBA00022475"/>
    </source>
</evidence>
<evidence type="ECO:0000256" key="6">
    <source>
        <dbReference type="ARBA" id="ARBA00022741"/>
    </source>
</evidence>
<evidence type="ECO:0000256" key="3">
    <source>
        <dbReference type="ARBA" id="ARBA00022448"/>
    </source>
</evidence>
<accession>W9YTH4</accession>
<dbReference type="CDD" id="cd18579">
    <property type="entry name" value="ABC_6TM_ABCC_D1"/>
    <property type="match status" value="1"/>
</dbReference>
<feature type="region of interest" description="Disordered" evidence="11">
    <location>
        <begin position="1599"/>
        <end position="1647"/>
    </location>
</feature>
<dbReference type="GO" id="GO:0005524">
    <property type="term" value="F:ATP binding"/>
    <property type="evidence" value="ECO:0007669"/>
    <property type="project" value="UniProtKB-KW"/>
</dbReference>
<keyword evidence="3" id="KW-0813">Transport</keyword>
<keyword evidence="6" id="KW-0547">Nucleotide-binding</keyword>
<keyword evidence="4" id="KW-1003">Cell membrane</keyword>
<dbReference type="PROSITE" id="PS50929">
    <property type="entry name" value="ABC_TM1F"/>
    <property type="match status" value="2"/>
</dbReference>
<dbReference type="PANTHER" id="PTHR24223:SF269">
    <property type="entry name" value="ABC MULTIDRUG TRANSPORTER (EUROFUNG)-RELATED"/>
    <property type="match status" value="1"/>
</dbReference>
<proteinExistence type="inferred from homology"/>
<dbReference type="InterPro" id="IPR003593">
    <property type="entry name" value="AAA+_ATPase"/>
</dbReference>
<dbReference type="PROSITE" id="PS50893">
    <property type="entry name" value="ABC_TRANSPORTER_2"/>
    <property type="match status" value="2"/>
</dbReference>
<feature type="transmembrane region" description="Helical" evidence="12">
    <location>
        <begin position="70"/>
        <end position="93"/>
    </location>
</feature>
<keyword evidence="5 12" id="KW-0812">Transmembrane</keyword>
<dbReference type="GO" id="GO:0016887">
    <property type="term" value="F:ATP hydrolysis activity"/>
    <property type="evidence" value="ECO:0007669"/>
    <property type="project" value="InterPro"/>
</dbReference>
<evidence type="ECO:0000256" key="12">
    <source>
        <dbReference type="SAM" id="Phobius"/>
    </source>
</evidence>
<dbReference type="SUPFAM" id="SSF52540">
    <property type="entry name" value="P-loop containing nucleoside triphosphate hydrolases"/>
    <property type="match status" value="2"/>
</dbReference>
<reference evidence="15 16" key="1">
    <citation type="submission" date="2013-03" db="EMBL/GenBank/DDBJ databases">
        <title>The Genome Sequence of Capronia coronata CBS 617.96.</title>
        <authorList>
            <consortium name="The Broad Institute Genomics Platform"/>
            <person name="Cuomo C."/>
            <person name="de Hoog S."/>
            <person name="Gorbushina A."/>
            <person name="Walker B."/>
            <person name="Young S.K."/>
            <person name="Zeng Q."/>
            <person name="Gargeya S."/>
            <person name="Fitzgerald M."/>
            <person name="Haas B."/>
            <person name="Abouelleil A."/>
            <person name="Allen A.W."/>
            <person name="Alvarado L."/>
            <person name="Arachchi H.M."/>
            <person name="Berlin A.M."/>
            <person name="Chapman S.B."/>
            <person name="Gainer-Dewar J."/>
            <person name="Goldberg J."/>
            <person name="Griggs A."/>
            <person name="Gujja S."/>
            <person name="Hansen M."/>
            <person name="Howarth C."/>
            <person name="Imamovic A."/>
            <person name="Ireland A."/>
            <person name="Larimer J."/>
            <person name="McCowan C."/>
            <person name="Murphy C."/>
            <person name="Pearson M."/>
            <person name="Poon T.W."/>
            <person name="Priest M."/>
            <person name="Roberts A."/>
            <person name="Saif S."/>
            <person name="Shea T."/>
            <person name="Sisk P."/>
            <person name="Sykes S."/>
            <person name="Wortman J."/>
            <person name="Nusbaum C."/>
            <person name="Birren B."/>
        </authorList>
    </citation>
    <scope>NUCLEOTIDE SEQUENCE [LARGE SCALE GENOMIC DNA]</scope>
    <source>
        <strain evidence="15 16">CBS 617.96</strain>
    </source>
</reference>
<dbReference type="FunFam" id="3.40.50.300:FF:000838">
    <property type="entry name" value="ABC multidrug transporter (Eurofung)"/>
    <property type="match status" value="1"/>
</dbReference>
<evidence type="ECO:0008006" key="17">
    <source>
        <dbReference type="Google" id="ProtNLM"/>
    </source>
</evidence>
<evidence type="ECO:0000256" key="1">
    <source>
        <dbReference type="ARBA" id="ARBA00004651"/>
    </source>
</evidence>
<dbReference type="Gene3D" id="1.20.1560.10">
    <property type="entry name" value="ABC transporter type 1, transmembrane domain"/>
    <property type="match status" value="2"/>
</dbReference>
<dbReference type="InterPro" id="IPR003439">
    <property type="entry name" value="ABC_transporter-like_ATP-bd"/>
</dbReference>
<comment type="subcellular location">
    <subcellularLocation>
        <location evidence="1">Cell membrane</location>
        <topology evidence="1">Multi-pass membrane protein</topology>
    </subcellularLocation>
</comment>
<dbReference type="SMART" id="SM00382">
    <property type="entry name" value="AAA"/>
    <property type="match status" value="2"/>
</dbReference>
<keyword evidence="16" id="KW-1185">Reference proteome</keyword>
<dbReference type="eggNOG" id="KOG0054">
    <property type="taxonomic scope" value="Eukaryota"/>
</dbReference>
<dbReference type="GeneID" id="19160826"/>
<evidence type="ECO:0000256" key="8">
    <source>
        <dbReference type="ARBA" id="ARBA00022989"/>
    </source>
</evidence>
<keyword evidence="7" id="KW-0067">ATP-binding</keyword>
<evidence type="ECO:0000259" key="14">
    <source>
        <dbReference type="PROSITE" id="PS50929"/>
    </source>
</evidence>
<feature type="domain" description="ABC transmembrane type-1" evidence="14">
    <location>
        <begin position="276"/>
        <end position="553"/>
    </location>
</feature>
<feature type="transmembrane region" description="Helical" evidence="12">
    <location>
        <begin position="533"/>
        <end position="555"/>
    </location>
</feature>
<evidence type="ECO:0000313" key="15">
    <source>
        <dbReference type="EMBL" id="EXJ85589.1"/>
    </source>
</evidence>
<protein>
    <recommendedName>
        <fullName evidence="17">ATPase</fullName>
    </recommendedName>
</protein>
<comment type="caution">
    <text evidence="15">The sequence shown here is derived from an EMBL/GenBank/DDBJ whole genome shotgun (WGS) entry which is preliminary data.</text>
</comment>
<dbReference type="InterPro" id="IPR056227">
    <property type="entry name" value="TMD0_ABC"/>
</dbReference>
<feature type="transmembrane region" description="Helical" evidence="12">
    <location>
        <begin position="125"/>
        <end position="144"/>
    </location>
</feature>
<evidence type="ECO:0000256" key="9">
    <source>
        <dbReference type="ARBA" id="ARBA00023136"/>
    </source>
</evidence>
<dbReference type="EMBL" id="AMWN01000005">
    <property type="protein sequence ID" value="EXJ85589.1"/>
    <property type="molecule type" value="Genomic_DNA"/>
</dbReference>
<dbReference type="PANTHER" id="PTHR24223">
    <property type="entry name" value="ATP-BINDING CASSETTE SUB-FAMILY C"/>
    <property type="match status" value="1"/>
</dbReference>
<organism evidence="15 16">
    <name type="scientific">Capronia coronata CBS 617.96</name>
    <dbReference type="NCBI Taxonomy" id="1182541"/>
    <lineage>
        <taxon>Eukaryota</taxon>
        <taxon>Fungi</taxon>
        <taxon>Dikarya</taxon>
        <taxon>Ascomycota</taxon>
        <taxon>Pezizomycotina</taxon>
        <taxon>Eurotiomycetes</taxon>
        <taxon>Chaetothyriomycetidae</taxon>
        <taxon>Chaetothyriales</taxon>
        <taxon>Herpotrichiellaceae</taxon>
        <taxon>Capronia</taxon>
    </lineage>
</organism>
<dbReference type="InterPro" id="IPR044746">
    <property type="entry name" value="ABCC_6TM_D1"/>
</dbReference>
<evidence type="ECO:0000259" key="13">
    <source>
        <dbReference type="PROSITE" id="PS50893"/>
    </source>
</evidence>
<dbReference type="Pfam" id="PF00005">
    <property type="entry name" value="ABC_tran"/>
    <property type="match status" value="2"/>
</dbReference>
<dbReference type="InterPro" id="IPR036640">
    <property type="entry name" value="ABC1_TM_sf"/>
</dbReference>
<evidence type="ECO:0000313" key="16">
    <source>
        <dbReference type="Proteomes" id="UP000019484"/>
    </source>
</evidence>